<name>A0AAV2SC03_MEGNR</name>
<sequence length="337" mass="38371">MDTIQLFMSVLFVVAGMIERTSSATYSYNFDLKWAPWRLRAPYVVLMNDLWIPTWKTRNAFDKHKTEYSLTLPKEVPFAIACGACYPATSAESNLTLSVSGHDYESVPVKARSNSNDYTFNHGGYHCRMTYLITAPLKQNGQITCVLNRGAKPSRTVETIDFTVVNAVTQDPEELLTKVDEKEVTLQCPKPETDPKNTVNVWHSNPLYTDDIVTKNIPSLKSIINLRLDKRITHVTCTSYDIKNPTKVYRTRYKIVSGSFDPVMYHSSHSLQNLEHEPEEDAEFLYPKHHSESSLTSTTLILLLTIIVIVVLIAGFTAYRLFMVTRQNTRPPTIRQP</sequence>
<feature type="signal peptide" evidence="2">
    <location>
        <begin position="1"/>
        <end position="23"/>
    </location>
</feature>
<keyword evidence="2" id="KW-0732">Signal</keyword>
<proteinExistence type="predicted"/>
<dbReference type="Proteomes" id="UP001497623">
    <property type="component" value="Unassembled WGS sequence"/>
</dbReference>
<evidence type="ECO:0000313" key="4">
    <source>
        <dbReference type="Proteomes" id="UP001497623"/>
    </source>
</evidence>
<feature type="transmembrane region" description="Helical" evidence="1">
    <location>
        <begin position="300"/>
        <end position="322"/>
    </location>
</feature>
<dbReference type="EMBL" id="CAXKWB010060833">
    <property type="protein sequence ID" value="CAL4183516.1"/>
    <property type="molecule type" value="Genomic_DNA"/>
</dbReference>
<keyword evidence="1" id="KW-0812">Transmembrane</keyword>
<comment type="caution">
    <text evidence="3">The sequence shown here is derived from an EMBL/GenBank/DDBJ whole genome shotgun (WGS) entry which is preliminary data.</text>
</comment>
<gene>
    <name evidence="3" type="ORF">MNOR_LOCUS35706</name>
</gene>
<keyword evidence="4" id="KW-1185">Reference proteome</keyword>
<accession>A0AAV2SC03</accession>
<feature type="chain" id="PRO_5043405098" evidence="2">
    <location>
        <begin position="24"/>
        <end position="337"/>
    </location>
</feature>
<dbReference type="AlphaFoldDB" id="A0AAV2SC03"/>
<evidence type="ECO:0000256" key="1">
    <source>
        <dbReference type="SAM" id="Phobius"/>
    </source>
</evidence>
<keyword evidence="1" id="KW-1133">Transmembrane helix</keyword>
<keyword evidence="1" id="KW-0472">Membrane</keyword>
<protein>
    <submittedName>
        <fullName evidence="3">Uncharacterized protein</fullName>
    </submittedName>
</protein>
<organism evidence="3 4">
    <name type="scientific">Meganyctiphanes norvegica</name>
    <name type="common">Northern krill</name>
    <name type="synonym">Thysanopoda norvegica</name>
    <dbReference type="NCBI Taxonomy" id="48144"/>
    <lineage>
        <taxon>Eukaryota</taxon>
        <taxon>Metazoa</taxon>
        <taxon>Ecdysozoa</taxon>
        <taxon>Arthropoda</taxon>
        <taxon>Crustacea</taxon>
        <taxon>Multicrustacea</taxon>
        <taxon>Malacostraca</taxon>
        <taxon>Eumalacostraca</taxon>
        <taxon>Eucarida</taxon>
        <taxon>Euphausiacea</taxon>
        <taxon>Euphausiidae</taxon>
        <taxon>Meganyctiphanes</taxon>
    </lineage>
</organism>
<evidence type="ECO:0000256" key="2">
    <source>
        <dbReference type="SAM" id="SignalP"/>
    </source>
</evidence>
<evidence type="ECO:0000313" key="3">
    <source>
        <dbReference type="EMBL" id="CAL4183516.1"/>
    </source>
</evidence>
<reference evidence="3 4" key="1">
    <citation type="submission" date="2024-05" db="EMBL/GenBank/DDBJ databases">
        <authorList>
            <person name="Wallberg A."/>
        </authorList>
    </citation>
    <scope>NUCLEOTIDE SEQUENCE [LARGE SCALE GENOMIC DNA]</scope>
</reference>